<dbReference type="Proteomes" id="UP000252770">
    <property type="component" value="Unassembled WGS sequence"/>
</dbReference>
<feature type="compositionally biased region" description="Polar residues" evidence="3">
    <location>
        <begin position="239"/>
        <end position="248"/>
    </location>
</feature>
<comment type="caution">
    <text evidence="5">The sequence shown here is derived from an EMBL/GenBank/DDBJ whole genome shotgun (WGS) entry which is preliminary data.</text>
</comment>
<dbReference type="AlphaFoldDB" id="A0A367Z045"/>
<keyword evidence="5" id="KW-0378">Hydrolase</keyword>
<sequence>MARTSDRALDRQDDGELVDLLRHLEELKCAAEALQGRAALALDRSVRAEEQRRGLPEERQGRGVAAQVALARRESPARGRHHLGLAKVLPAELPHTTEAFRRGRISEWRATLVARETGGLSREDRERVDAELAADPDRLESMGDRELVATAQRLSYRLDPQSAVVRRRRGESERRVSLRPAPDLMSQLSALLPVKDGVAVVATLSREADSLIATGDGRGRGQIMADTLVDRVLGRTPLAWSQPTTPAASAQDRGTLEPGPDVGVDDVDVLLHVVVTDDVLLGTASGSAHLDGYGPIPGDLARELVGERTWVRRLYVRPGAGHLVAADSRARRFPRRLAQLVRLRDQRCRTPWCDAPIRTTDHIRAVADGGPTSLSNGQGLCEACNYAKEAPGFTARARPGPRHTTQTTTPTGHRYVSVAPPLLEGTDASAPPARSP</sequence>
<keyword evidence="5" id="KW-0540">Nuclease</keyword>
<protein>
    <submittedName>
        <fullName evidence="5">HNH endonuclease</fullName>
    </submittedName>
</protein>
<dbReference type="InterPro" id="IPR003615">
    <property type="entry name" value="HNH_nuc"/>
</dbReference>
<organism evidence="5 6">
    <name type="scientific">Desertihabitans brevis</name>
    <dbReference type="NCBI Taxonomy" id="2268447"/>
    <lineage>
        <taxon>Bacteria</taxon>
        <taxon>Bacillati</taxon>
        <taxon>Actinomycetota</taxon>
        <taxon>Actinomycetes</taxon>
        <taxon>Propionibacteriales</taxon>
        <taxon>Propionibacteriaceae</taxon>
        <taxon>Desertihabitans</taxon>
    </lineage>
</organism>
<proteinExistence type="inferred from homology"/>
<dbReference type="RefSeq" id="WP_114125227.1">
    <property type="nucleotide sequence ID" value="NZ_QOUI01000001.1"/>
</dbReference>
<accession>A0A367Z045</accession>
<dbReference type="GO" id="GO:0003676">
    <property type="term" value="F:nucleic acid binding"/>
    <property type="evidence" value="ECO:0007669"/>
    <property type="project" value="InterPro"/>
</dbReference>
<feature type="region of interest" description="Disordered" evidence="3">
    <location>
        <begin position="239"/>
        <end position="259"/>
    </location>
</feature>
<evidence type="ECO:0000256" key="2">
    <source>
        <dbReference type="SAM" id="Coils"/>
    </source>
</evidence>
<dbReference type="Pfam" id="PF01844">
    <property type="entry name" value="HNH"/>
    <property type="match status" value="1"/>
</dbReference>
<evidence type="ECO:0000259" key="4">
    <source>
        <dbReference type="SMART" id="SM00507"/>
    </source>
</evidence>
<dbReference type="InterPro" id="IPR002711">
    <property type="entry name" value="HNH"/>
</dbReference>
<feature type="compositionally biased region" description="Low complexity" evidence="3">
    <location>
        <begin position="402"/>
        <end position="414"/>
    </location>
</feature>
<feature type="coiled-coil region" evidence="2">
    <location>
        <begin position="17"/>
        <end position="44"/>
    </location>
</feature>
<name>A0A367Z045_9ACTN</name>
<dbReference type="CDD" id="cd00085">
    <property type="entry name" value="HNHc"/>
    <property type="match status" value="1"/>
</dbReference>
<comment type="similarity">
    <text evidence="1">Belongs to the Rv1128c/1148c/1588c/1702c/1945/3466 family.</text>
</comment>
<dbReference type="GO" id="GO:0004519">
    <property type="term" value="F:endonuclease activity"/>
    <property type="evidence" value="ECO:0007669"/>
    <property type="project" value="UniProtKB-KW"/>
</dbReference>
<gene>
    <name evidence="5" type="ORF">DT076_02140</name>
</gene>
<keyword evidence="6" id="KW-1185">Reference proteome</keyword>
<dbReference type="GO" id="GO:0008270">
    <property type="term" value="F:zinc ion binding"/>
    <property type="evidence" value="ECO:0007669"/>
    <property type="project" value="InterPro"/>
</dbReference>
<reference evidence="5 6" key="1">
    <citation type="submission" date="2018-07" db="EMBL/GenBank/DDBJ databases">
        <title>Desertimonas flava gen. nov. sp. nov.</title>
        <authorList>
            <person name="Liu S."/>
        </authorList>
    </citation>
    <scope>NUCLEOTIDE SEQUENCE [LARGE SCALE GENOMIC DNA]</scope>
    <source>
        <strain evidence="5 6">16Sb5-5</strain>
    </source>
</reference>
<feature type="domain" description="HNH nuclease" evidence="4">
    <location>
        <begin position="336"/>
        <end position="386"/>
    </location>
</feature>
<dbReference type="InterPro" id="IPR003870">
    <property type="entry name" value="DUF222"/>
</dbReference>
<dbReference type="EMBL" id="QOUI01000001">
    <property type="protein sequence ID" value="RCK71526.1"/>
    <property type="molecule type" value="Genomic_DNA"/>
</dbReference>
<keyword evidence="5" id="KW-0255">Endonuclease</keyword>
<keyword evidence="2" id="KW-0175">Coiled coil</keyword>
<feature type="region of interest" description="Disordered" evidence="3">
    <location>
        <begin position="394"/>
        <end position="415"/>
    </location>
</feature>
<dbReference type="Pfam" id="PF02720">
    <property type="entry name" value="DUF222"/>
    <property type="match status" value="1"/>
</dbReference>
<evidence type="ECO:0000313" key="5">
    <source>
        <dbReference type="EMBL" id="RCK71526.1"/>
    </source>
</evidence>
<evidence type="ECO:0000256" key="3">
    <source>
        <dbReference type="SAM" id="MobiDB-lite"/>
    </source>
</evidence>
<dbReference type="Gene3D" id="1.10.30.50">
    <property type="match status" value="1"/>
</dbReference>
<dbReference type="SMART" id="SM00507">
    <property type="entry name" value="HNHc"/>
    <property type="match status" value="1"/>
</dbReference>
<evidence type="ECO:0000256" key="1">
    <source>
        <dbReference type="ARBA" id="ARBA00023450"/>
    </source>
</evidence>
<evidence type="ECO:0000313" key="6">
    <source>
        <dbReference type="Proteomes" id="UP000252770"/>
    </source>
</evidence>